<dbReference type="STRING" id="1453429.UCYN_11320"/>
<evidence type="ECO:0000313" key="1">
    <source>
        <dbReference type="EMBL" id="ADB95802.1"/>
    </source>
</evidence>
<proteinExistence type="predicted"/>
<organism evidence="2">
    <name type="scientific">Atelocyanobacterium thalassa (isolate ALOHA)</name>
    <dbReference type="NCBI Taxonomy" id="1453429"/>
    <lineage>
        <taxon>Bacteria</taxon>
        <taxon>Bacillati</taxon>
        <taxon>Cyanobacteriota</taxon>
        <taxon>Cyanophyceae</taxon>
        <taxon>Oscillatoriophycideae</taxon>
        <taxon>Chroococcales</taxon>
        <taxon>Aphanothecaceae</taxon>
        <taxon>Candidatus Atelocyanobacterium</taxon>
        <taxon>Candidatus Atelocyanobacterium thalassae</taxon>
    </lineage>
</organism>
<gene>
    <name evidence="1" type="ordered locus">UCYN_11320</name>
</gene>
<evidence type="ECO:0008006" key="3">
    <source>
        <dbReference type="Google" id="ProtNLM"/>
    </source>
</evidence>
<dbReference type="AlphaFoldDB" id="D3EQQ2"/>
<dbReference type="KEGG" id="cyu:UCYN_11320"/>
<accession>D3EQQ2</accession>
<dbReference type="CDD" id="cd10450">
    <property type="entry name" value="GIY-YIG_AtGrxS16_like"/>
    <property type="match status" value="1"/>
</dbReference>
<reference evidence="1 2" key="1">
    <citation type="journal article" date="2010" name="Nature">
        <title>Metabolic streamlining in an open-ocean nitrogen-fixing cyanobacterium.</title>
        <authorList>
            <person name="Tripp H.J."/>
            <person name="Bench S.R."/>
            <person name="Turk K.A."/>
            <person name="Foster R.A."/>
            <person name="Desany B.A."/>
            <person name="Niazi F."/>
            <person name="Affourtit J.P."/>
            <person name="Zehr J.P."/>
        </authorList>
    </citation>
    <scope>NUCLEOTIDE SEQUENCE [LARGE SCALE GENOMIC DNA]</scope>
    <source>
        <strain evidence="2">ALOHA</strain>
    </source>
</reference>
<name>D3EQQ2_ATETH</name>
<protein>
    <recommendedName>
        <fullName evidence="3">GIY-YIG domain-containing protein</fullName>
    </recommendedName>
</protein>
<dbReference type="HOGENOM" id="CLU_1530813_0_0_3"/>
<dbReference type="PATRIC" id="fig|713887.8.peg.1060"/>
<dbReference type="InterPro" id="IPR049578">
    <property type="entry name" value="CAXIP1-like_GIY-YIG_dom"/>
</dbReference>
<dbReference type="Proteomes" id="UP000001405">
    <property type="component" value="Chromosome"/>
</dbReference>
<dbReference type="OrthoDB" id="424286at2"/>
<dbReference type="RefSeq" id="WP_012954489.1">
    <property type="nucleotide sequence ID" value="NC_013771.1"/>
</dbReference>
<evidence type="ECO:0000313" key="2">
    <source>
        <dbReference type="Proteomes" id="UP000001405"/>
    </source>
</evidence>
<dbReference type="EMBL" id="CP001842">
    <property type="protein sequence ID" value="ADB95802.1"/>
    <property type="molecule type" value="Genomic_DNA"/>
</dbReference>
<keyword evidence="2" id="KW-1185">Reference proteome</keyword>
<sequence>MTIKNITSDLQSLNFFPYLDNDGLINEKLHKKIGVYAIFNKNKHIQFIGYSRDIYLSLKQHLVRQPNNCYWLKFETIDNPNRSILEQIKKDWISQYKNSILESLEHQALWTQPIDAKIQMTEEDKKDYANGNEISQIKLLKTIARQVQNNIEKSLSDRGSNVEIRFNPKLKEKGLLDLK</sequence>